<gene>
    <name evidence="2" type="ORF">EVAR_55332_1</name>
</gene>
<dbReference type="Proteomes" id="UP000299102">
    <property type="component" value="Unassembled WGS sequence"/>
</dbReference>
<organism evidence="2 3">
    <name type="scientific">Eumeta variegata</name>
    <name type="common">Bagworm moth</name>
    <name type="synonym">Eumeta japonica</name>
    <dbReference type="NCBI Taxonomy" id="151549"/>
    <lineage>
        <taxon>Eukaryota</taxon>
        <taxon>Metazoa</taxon>
        <taxon>Ecdysozoa</taxon>
        <taxon>Arthropoda</taxon>
        <taxon>Hexapoda</taxon>
        <taxon>Insecta</taxon>
        <taxon>Pterygota</taxon>
        <taxon>Neoptera</taxon>
        <taxon>Endopterygota</taxon>
        <taxon>Lepidoptera</taxon>
        <taxon>Glossata</taxon>
        <taxon>Ditrysia</taxon>
        <taxon>Tineoidea</taxon>
        <taxon>Psychidae</taxon>
        <taxon>Oiketicinae</taxon>
        <taxon>Eumeta</taxon>
    </lineage>
</organism>
<dbReference type="STRING" id="151549.A0A4C1ZPN8"/>
<comment type="caution">
    <text evidence="2">The sequence shown here is derived from an EMBL/GenBank/DDBJ whole genome shotgun (WGS) entry which is preliminary data.</text>
</comment>
<sequence length="710" mass="79656">MVADHSTTPCPNYRCGCASAQNARSKGTPEALLERSREYKCLRESWSDISSSRCNLQQIIIVKKGNSKVGMQSNLLEHIEAVRKYYAAFPALKKGQNSPEHYYMPPPAWCRKPAPVSQVNMQADLQETKDWHPKNKKLSSGKERRYSYHGQQRRSNKKKYYNRSFESKENLPEWMTHEGVWDMDAQDPIREFIRAMALDEGYSTCENTVAEELRELAKVNMKQPKVPDLDDNLDIDTHWNITEDLISRARTPMEEELYAKFEAKFNHSIEALWSKDQANTPDDEYQDLPIDFQDLLSSPTDQRFLEPSMEKCNKISLTENIWSNDTINSILITQKRKETPTKSIEILDDRFKPLNLADNIFTYVAEPSVKQEEPIPLNNNDSDPVPSVDSLIYSFILLNHSKDHSSFTEVIPRRPVGMELGGSFGAVGCGEVRGTVSSTLEPPREDLLTSARTHFRPICREAGAPDAGVRYTDGTTFDINGDLDPVKYHRSESGYMYLESEEREGAERPCCRYLEYRFGETFECDGDPNEFRLKFAVCHLEKAVQTEMSNPSALTPIAESAAAPAAAAAWGLCDECVRRAGAKKMRQSGVDSIWSAEGGGEQCGSCATRVSPSPVLTSHPPNDELSRDWEELLSDISAAHAQYVGTEVGSNGEGAGIGEGGSGGGDEGWWRGDRKRRHSAALRCARAHGTCPHPHAPFLHCCILDRPLTR</sequence>
<evidence type="ECO:0000313" key="2">
    <source>
        <dbReference type="EMBL" id="GBP90831.1"/>
    </source>
</evidence>
<evidence type="ECO:0000313" key="3">
    <source>
        <dbReference type="Proteomes" id="UP000299102"/>
    </source>
</evidence>
<dbReference type="OrthoDB" id="3247158at2759"/>
<feature type="region of interest" description="Disordered" evidence="1">
    <location>
        <begin position="128"/>
        <end position="159"/>
    </location>
</feature>
<feature type="compositionally biased region" description="Gly residues" evidence="1">
    <location>
        <begin position="651"/>
        <end position="667"/>
    </location>
</feature>
<name>A0A4C1ZPN8_EUMVA</name>
<evidence type="ECO:0000256" key="1">
    <source>
        <dbReference type="SAM" id="MobiDB-lite"/>
    </source>
</evidence>
<dbReference type="EMBL" id="BGZK01002116">
    <property type="protein sequence ID" value="GBP90831.1"/>
    <property type="molecule type" value="Genomic_DNA"/>
</dbReference>
<reference evidence="2 3" key="1">
    <citation type="journal article" date="2019" name="Commun. Biol.">
        <title>The bagworm genome reveals a unique fibroin gene that provides high tensile strength.</title>
        <authorList>
            <person name="Kono N."/>
            <person name="Nakamura H."/>
            <person name="Ohtoshi R."/>
            <person name="Tomita M."/>
            <person name="Numata K."/>
            <person name="Arakawa K."/>
        </authorList>
    </citation>
    <scope>NUCLEOTIDE SEQUENCE [LARGE SCALE GENOMIC DNA]</scope>
</reference>
<accession>A0A4C1ZPN8</accession>
<dbReference type="AlphaFoldDB" id="A0A4C1ZPN8"/>
<protein>
    <submittedName>
        <fullName evidence="2">Uncharacterized protein</fullName>
    </submittedName>
</protein>
<proteinExistence type="predicted"/>
<feature type="region of interest" description="Disordered" evidence="1">
    <location>
        <begin position="647"/>
        <end position="672"/>
    </location>
</feature>
<keyword evidence="3" id="KW-1185">Reference proteome</keyword>